<sequence>MTFHFDEGNITDIKGKGAEKNKLPVPFSIFRDKNLTRTDNRNCEQLLVVLQ</sequence>
<dbReference type="HOGENOM" id="CLU_3098950_0_0_9"/>
<gene>
    <name evidence="2" type="ORF">HMPREF0373_02498</name>
</gene>
<accession>U2NZ18</accession>
<name>U2NZ18_EUBRA</name>
<proteinExistence type="predicted"/>
<dbReference type="PATRIC" id="fig|1256908.3.peg.2299"/>
<reference evidence="2 3" key="1">
    <citation type="submission" date="2013-06" db="EMBL/GenBank/DDBJ databases">
        <authorList>
            <person name="Weinstock G."/>
            <person name="Sodergren E."/>
            <person name="Lobos E.A."/>
            <person name="Fulton L."/>
            <person name="Fulton R."/>
            <person name="Courtney L."/>
            <person name="Fronick C."/>
            <person name="O'Laughlin M."/>
            <person name="Godfrey J."/>
            <person name="Wilson R.M."/>
            <person name="Miner T."/>
            <person name="Farmer C."/>
            <person name="Delehaunty K."/>
            <person name="Cordes M."/>
            <person name="Minx P."/>
            <person name="Tomlinson C."/>
            <person name="Chen J."/>
            <person name="Wollam A."/>
            <person name="Pepin K.H."/>
            <person name="Bhonagiri V."/>
            <person name="Zhang X."/>
            <person name="Warren W."/>
            <person name="Mitreva M."/>
            <person name="Mardis E.R."/>
            <person name="Wilson R.K."/>
        </authorList>
    </citation>
    <scope>NUCLEOTIDE SEQUENCE [LARGE SCALE GENOMIC DNA]</scope>
    <source>
        <strain evidence="2 3">ATCC 29099</strain>
    </source>
</reference>
<evidence type="ECO:0000313" key="3">
    <source>
        <dbReference type="Proteomes" id="UP000016608"/>
    </source>
</evidence>
<evidence type="ECO:0000256" key="1">
    <source>
        <dbReference type="SAM" id="MobiDB-lite"/>
    </source>
</evidence>
<evidence type="ECO:0000313" key="2">
    <source>
        <dbReference type="EMBL" id="ERK43360.1"/>
    </source>
</evidence>
<protein>
    <submittedName>
        <fullName evidence="2">Uncharacterized protein</fullName>
    </submittedName>
</protein>
<organism evidence="2 3">
    <name type="scientific">Eubacterium ramulus ATCC 29099</name>
    <dbReference type="NCBI Taxonomy" id="1256908"/>
    <lineage>
        <taxon>Bacteria</taxon>
        <taxon>Bacillati</taxon>
        <taxon>Bacillota</taxon>
        <taxon>Clostridia</taxon>
        <taxon>Eubacteriales</taxon>
        <taxon>Eubacteriaceae</taxon>
        <taxon>Eubacterium</taxon>
    </lineage>
</organism>
<keyword evidence="3" id="KW-1185">Reference proteome</keyword>
<dbReference type="Proteomes" id="UP000016608">
    <property type="component" value="Unassembled WGS sequence"/>
</dbReference>
<feature type="region of interest" description="Disordered" evidence="1">
    <location>
        <begin position="1"/>
        <end position="20"/>
    </location>
</feature>
<comment type="caution">
    <text evidence="2">The sequence shown here is derived from an EMBL/GenBank/DDBJ whole genome shotgun (WGS) entry which is preliminary data.</text>
</comment>
<dbReference type="EMBL" id="AWVJ01000149">
    <property type="protein sequence ID" value="ERK43360.1"/>
    <property type="molecule type" value="Genomic_DNA"/>
</dbReference>
<dbReference type="AlphaFoldDB" id="U2NZ18"/>